<keyword evidence="3" id="KW-1185">Reference proteome</keyword>
<dbReference type="Proteomes" id="UP001140453">
    <property type="component" value="Unassembled WGS sequence"/>
</dbReference>
<feature type="region of interest" description="Disordered" evidence="1">
    <location>
        <begin position="1"/>
        <end position="58"/>
    </location>
</feature>
<name>A0A9W9CTZ7_9PEZI</name>
<protein>
    <submittedName>
        <fullName evidence="2">Uncharacterized protein</fullName>
    </submittedName>
</protein>
<gene>
    <name evidence="2" type="ORF">N0V93_008519</name>
</gene>
<evidence type="ECO:0000313" key="3">
    <source>
        <dbReference type="Proteomes" id="UP001140453"/>
    </source>
</evidence>
<sequence length="283" mass="32653">MEDQYRSRALDRKYQATVEEDPEDDFFAAANNRTMRQEDNVPRSRSQTMPASVPRQEAVHQDAVIDGEDATEVGDADPEYIIGYWPKSQQQQGNVPSPVVAGGRTLRFRGSFMPNIGKVFPYADVYIHRVGAPLETDFEVKGSILFGMRSAFDPQAIYRVTLTKCDAGVEHGIIWNLQNSTDQGYTADEYCNMLELGESHFRRMMMFTIHERGLRYWKIIRQIPGKVYTFQDCVDMLGVPDWYRHELREFGNSAWIDVVPKLWIRKDLGLKNVSNKIKNIMRQ</sequence>
<proteinExistence type="predicted"/>
<comment type="caution">
    <text evidence="2">The sequence shown here is derived from an EMBL/GenBank/DDBJ whole genome shotgun (WGS) entry which is preliminary data.</text>
</comment>
<feature type="compositionally biased region" description="Basic and acidic residues" evidence="1">
    <location>
        <begin position="1"/>
        <end position="14"/>
    </location>
</feature>
<dbReference type="AlphaFoldDB" id="A0A9W9CTZ7"/>
<evidence type="ECO:0000313" key="2">
    <source>
        <dbReference type="EMBL" id="KAJ4387916.1"/>
    </source>
</evidence>
<evidence type="ECO:0000256" key="1">
    <source>
        <dbReference type="SAM" id="MobiDB-lite"/>
    </source>
</evidence>
<reference evidence="2" key="1">
    <citation type="submission" date="2022-10" db="EMBL/GenBank/DDBJ databases">
        <title>Tapping the CABI collections for fungal endophytes: first genome assemblies for Collariella, Neodidymelliopsis, Ascochyta clinopodiicola, Didymella pomorum, Didymosphaeria variabile, Neocosmospora piperis and Neocucurbitaria cava.</title>
        <authorList>
            <person name="Hill R."/>
        </authorList>
    </citation>
    <scope>NUCLEOTIDE SEQUENCE</scope>
    <source>
        <strain evidence="2">IMI 355082</strain>
    </source>
</reference>
<dbReference type="EMBL" id="JAPEVB010000005">
    <property type="protein sequence ID" value="KAJ4387916.1"/>
    <property type="molecule type" value="Genomic_DNA"/>
</dbReference>
<accession>A0A9W9CTZ7</accession>
<dbReference type="OrthoDB" id="5226242at2759"/>
<organism evidence="2 3">
    <name type="scientific">Gnomoniopsis smithogilvyi</name>
    <dbReference type="NCBI Taxonomy" id="1191159"/>
    <lineage>
        <taxon>Eukaryota</taxon>
        <taxon>Fungi</taxon>
        <taxon>Dikarya</taxon>
        <taxon>Ascomycota</taxon>
        <taxon>Pezizomycotina</taxon>
        <taxon>Sordariomycetes</taxon>
        <taxon>Sordariomycetidae</taxon>
        <taxon>Diaporthales</taxon>
        <taxon>Gnomoniaceae</taxon>
        <taxon>Gnomoniopsis</taxon>
    </lineage>
</organism>